<comment type="caution">
    <text evidence="1">The sequence shown here is derived from an EMBL/GenBank/DDBJ whole genome shotgun (WGS) entry which is preliminary data.</text>
</comment>
<sequence length="58" mass="6343">MTEILAVVTSEEGKAGGGLPIFYADSPEELQRLSRSLEKILNAMAHDLKNGTMILVKR</sequence>
<dbReference type="Pfam" id="PF21835">
    <property type="entry name" value="YIEGIA_cap"/>
    <property type="match status" value="1"/>
</dbReference>
<organism evidence="1 2">
    <name type="scientific">Paenibacillus gansuensis</name>
    <dbReference type="NCBI Taxonomy" id="306542"/>
    <lineage>
        <taxon>Bacteria</taxon>
        <taxon>Bacillati</taxon>
        <taxon>Bacillota</taxon>
        <taxon>Bacilli</taxon>
        <taxon>Bacillales</taxon>
        <taxon>Paenibacillaceae</taxon>
        <taxon>Paenibacillus</taxon>
    </lineage>
</organism>
<protein>
    <submittedName>
        <fullName evidence="1">Uncharacterized protein</fullName>
    </submittedName>
</protein>
<gene>
    <name evidence="1" type="ORF">ACFSUF_06105</name>
</gene>
<dbReference type="RefSeq" id="WP_377601150.1">
    <property type="nucleotide sequence ID" value="NZ_JBHUME010000005.1"/>
</dbReference>
<dbReference type="InterPro" id="IPR054055">
    <property type="entry name" value="YpzH"/>
</dbReference>
<keyword evidence="2" id="KW-1185">Reference proteome</keyword>
<name>A0ABW5PBP4_9BACL</name>
<proteinExistence type="predicted"/>
<dbReference type="Proteomes" id="UP001597541">
    <property type="component" value="Unassembled WGS sequence"/>
</dbReference>
<accession>A0ABW5PBP4</accession>
<reference evidence="2" key="1">
    <citation type="journal article" date="2019" name="Int. J. Syst. Evol. Microbiol.">
        <title>The Global Catalogue of Microorganisms (GCM) 10K type strain sequencing project: providing services to taxonomists for standard genome sequencing and annotation.</title>
        <authorList>
            <consortium name="The Broad Institute Genomics Platform"/>
            <consortium name="The Broad Institute Genome Sequencing Center for Infectious Disease"/>
            <person name="Wu L."/>
            <person name="Ma J."/>
        </authorList>
    </citation>
    <scope>NUCLEOTIDE SEQUENCE [LARGE SCALE GENOMIC DNA]</scope>
    <source>
        <strain evidence="2">KCTC 3950</strain>
    </source>
</reference>
<evidence type="ECO:0000313" key="2">
    <source>
        <dbReference type="Proteomes" id="UP001597541"/>
    </source>
</evidence>
<evidence type="ECO:0000313" key="1">
    <source>
        <dbReference type="EMBL" id="MFD2611998.1"/>
    </source>
</evidence>
<dbReference type="EMBL" id="JBHUME010000005">
    <property type="protein sequence ID" value="MFD2611998.1"/>
    <property type="molecule type" value="Genomic_DNA"/>
</dbReference>